<comment type="cofactor">
    <cofactor evidence="1">
        <name>pyridoxal 5'-phosphate</name>
        <dbReference type="ChEBI" id="CHEBI:597326"/>
    </cofactor>
</comment>
<dbReference type="InterPro" id="IPR004839">
    <property type="entry name" value="Aminotransferase_I/II_large"/>
</dbReference>
<evidence type="ECO:0000256" key="2">
    <source>
        <dbReference type="ARBA" id="ARBA00007441"/>
    </source>
</evidence>
<reference evidence="7" key="2">
    <citation type="journal article" date="2014" name="ISME J.">
        <title>Microbial stratification in low pH oxic and suboxic macroscopic growths along an acid mine drainage.</title>
        <authorList>
            <person name="Mendez-Garcia C."/>
            <person name="Mesa V."/>
            <person name="Sprenger R.R."/>
            <person name="Richter M."/>
            <person name="Diez M.S."/>
            <person name="Solano J."/>
            <person name="Bargiela R."/>
            <person name="Golyshina O.V."/>
            <person name="Manteca A."/>
            <person name="Ramos J.L."/>
            <person name="Gallego J.R."/>
            <person name="Llorente I."/>
            <person name="Martins Dos Santos V.A."/>
            <person name="Jensen O.N."/>
            <person name="Pelaez A.I."/>
            <person name="Sanchez J."/>
            <person name="Ferrer M."/>
        </authorList>
    </citation>
    <scope>NUCLEOTIDE SEQUENCE</scope>
</reference>
<keyword evidence="4 7" id="KW-0808">Transferase</keyword>
<name>T1CTN2_9ZZZZ</name>
<dbReference type="GO" id="GO:0030170">
    <property type="term" value="F:pyridoxal phosphate binding"/>
    <property type="evidence" value="ECO:0007669"/>
    <property type="project" value="InterPro"/>
</dbReference>
<dbReference type="PANTHER" id="PTHR46383:SF1">
    <property type="entry name" value="ASPARTATE AMINOTRANSFERASE"/>
    <property type="match status" value="1"/>
</dbReference>
<comment type="similarity">
    <text evidence="2">Belongs to the class-I pyridoxal-phosphate-dependent aminotransferase family.</text>
</comment>
<dbReference type="Pfam" id="PF00155">
    <property type="entry name" value="Aminotran_1_2"/>
    <property type="match status" value="1"/>
</dbReference>
<organism evidence="7">
    <name type="scientific">mine drainage metagenome</name>
    <dbReference type="NCBI Taxonomy" id="410659"/>
    <lineage>
        <taxon>unclassified sequences</taxon>
        <taxon>metagenomes</taxon>
        <taxon>ecological metagenomes</taxon>
    </lineage>
</organism>
<evidence type="ECO:0000256" key="4">
    <source>
        <dbReference type="ARBA" id="ARBA00022679"/>
    </source>
</evidence>
<evidence type="ECO:0000313" key="7">
    <source>
        <dbReference type="EMBL" id="EQD72074.1"/>
    </source>
</evidence>
<evidence type="ECO:0000256" key="5">
    <source>
        <dbReference type="ARBA" id="ARBA00022898"/>
    </source>
</evidence>
<dbReference type="PANTHER" id="PTHR46383">
    <property type="entry name" value="ASPARTATE AMINOTRANSFERASE"/>
    <property type="match status" value="1"/>
</dbReference>
<evidence type="ECO:0000256" key="1">
    <source>
        <dbReference type="ARBA" id="ARBA00001933"/>
    </source>
</evidence>
<gene>
    <name evidence="7" type="ORF">B1B_04070</name>
</gene>
<dbReference type="SUPFAM" id="SSF53383">
    <property type="entry name" value="PLP-dependent transferases"/>
    <property type="match status" value="1"/>
</dbReference>
<dbReference type="EMBL" id="AUZY01002546">
    <property type="protein sequence ID" value="EQD72074.1"/>
    <property type="molecule type" value="Genomic_DNA"/>
</dbReference>
<dbReference type="Gene3D" id="3.90.1150.10">
    <property type="entry name" value="Aspartate Aminotransferase, domain 1"/>
    <property type="match status" value="1"/>
</dbReference>
<proteinExistence type="inferred from homology"/>
<dbReference type="CDD" id="cd00609">
    <property type="entry name" value="AAT_like"/>
    <property type="match status" value="1"/>
</dbReference>
<evidence type="ECO:0000256" key="3">
    <source>
        <dbReference type="ARBA" id="ARBA00022576"/>
    </source>
</evidence>
<dbReference type="InterPro" id="IPR050596">
    <property type="entry name" value="AspAT/PAT-like"/>
</dbReference>
<dbReference type="GO" id="GO:0008483">
    <property type="term" value="F:transaminase activity"/>
    <property type="evidence" value="ECO:0007669"/>
    <property type="project" value="UniProtKB-KW"/>
</dbReference>
<sequence>CPPTPAQVAIVAGFDAGSGATRTMVREFRARRDLVTRLLGTIPQVSVVRPVGAFYAFPKVDLGLPARQVAAGLLERGVITTPGDAFGSLGENHLRLSFANSRELLRTGLERFRAYAEEVVAG</sequence>
<dbReference type="AlphaFoldDB" id="T1CTN2"/>
<keyword evidence="5" id="KW-0663">Pyridoxal phosphate</keyword>
<keyword evidence="3 7" id="KW-0032">Aminotransferase</keyword>
<dbReference type="InterPro" id="IPR015424">
    <property type="entry name" value="PyrdxlP-dep_Trfase"/>
</dbReference>
<evidence type="ECO:0000259" key="6">
    <source>
        <dbReference type="Pfam" id="PF00155"/>
    </source>
</evidence>
<dbReference type="GO" id="GO:0006520">
    <property type="term" value="P:amino acid metabolic process"/>
    <property type="evidence" value="ECO:0007669"/>
    <property type="project" value="InterPro"/>
</dbReference>
<comment type="caution">
    <text evidence="7">The sequence shown here is derived from an EMBL/GenBank/DDBJ whole genome shotgun (WGS) entry which is preliminary data.</text>
</comment>
<feature type="domain" description="Aminotransferase class I/classII large" evidence="6">
    <location>
        <begin position="4"/>
        <end position="111"/>
    </location>
</feature>
<accession>T1CTN2</accession>
<dbReference type="InterPro" id="IPR015422">
    <property type="entry name" value="PyrdxlP-dep_Trfase_small"/>
</dbReference>
<reference evidence="7" key="1">
    <citation type="submission" date="2013-08" db="EMBL/GenBank/DDBJ databases">
        <authorList>
            <person name="Mendez C."/>
            <person name="Richter M."/>
            <person name="Ferrer M."/>
            <person name="Sanchez J."/>
        </authorList>
    </citation>
    <scope>NUCLEOTIDE SEQUENCE</scope>
</reference>
<feature type="non-terminal residue" evidence="7">
    <location>
        <position position="1"/>
    </location>
</feature>
<protein>
    <submittedName>
        <fullName evidence="7">Aspartate aminotransferase</fullName>
    </submittedName>
</protein>